<dbReference type="GO" id="GO:0007165">
    <property type="term" value="P:signal transduction"/>
    <property type="evidence" value="ECO:0007669"/>
    <property type="project" value="UniProtKB-KW"/>
</dbReference>
<proteinExistence type="predicted"/>
<feature type="transmembrane region" description="Helical" evidence="8">
    <location>
        <begin position="42"/>
        <end position="67"/>
    </location>
</feature>
<evidence type="ECO:0000256" key="4">
    <source>
        <dbReference type="ARBA" id="ARBA00022989"/>
    </source>
</evidence>
<evidence type="ECO:0000256" key="6">
    <source>
        <dbReference type="ARBA" id="ARBA00023170"/>
    </source>
</evidence>
<comment type="caution">
    <text evidence="9">The sequence shown here is derived from an EMBL/GenBank/DDBJ whole genome shotgun (WGS) entry which is preliminary data.</text>
</comment>
<dbReference type="InterPro" id="IPR013604">
    <property type="entry name" value="7TM_chemorcpt"/>
</dbReference>
<dbReference type="GO" id="GO:0005886">
    <property type="term" value="C:plasma membrane"/>
    <property type="evidence" value="ECO:0007669"/>
    <property type="project" value="UniProtKB-SubCell"/>
</dbReference>
<evidence type="ECO:0000256" key="2">
    <source>
        <dbReference type="ARBA" id="ARBA00022475"/>
    </source>
</evidence>
<feature type="transmembrane region" description="Helical" evidence="8">
    <location>
        <begin position="261"/>
        <end position="280"/>
    </location>
</feature>
<dbReference type="GO" id="GO:0007635">
    <property type="term" value="P:chemosensory behavior"/>
    <property type="evidence" value="ECO:0007669"/>
    <property type="project" value="TreeGrafter"/>
</dbReference>
<reference evidence="9" key="1">
    <citation type="journal article" date="2023" name="bioRxiv">
        <title>Scaffold-level genome assemblies of two parasitoid biocontrol wasps reveal the parthenogenesis mechanism and an associated novel virus.</title>
        <authorList>
            <person name="Inwood S."/>
            <person name="Skelly J."/>
            <person name="Guhlin J."/>
            <person name="Harrop T."/>
            <person name="Goldson S."/>
            <person name="Dearden P."/>
        </authorList>
    </citation>
    <scope>NUCLEOTIDE SEQUENCE</scope>
    <source>
        <strain evidence="9">Lincoln</strain>
        <tissue evidence="9">Whole body</tissue>
    </source>
</reference>
<dbReference type="AlphaFoldDB" id="A0AA39G2I4"/>
<organism evidence="9 10">
    <name type="scientific">Microctonus hyperodae</name>
    <name type="common">Parasitoid wasp</name>
    <dbReference type="NCBI Taxonomy" id="165561"/>
    <lineage>
        <taxon>Eukaryota</taxon>
        <taxon>Metazoa</taxon>
        <taxon>Ecdysozoa</taxon>
        <taxon>Arthropoda</taxon>
        <taxon>Hexapoda</taxon>
        <taxon>Insecta</taxon>
        <taxon>Pterygota</taxon>
        <taxon>Neoptera</taxon>
        <taxon>Endopterygota</taxon>
        <taxon>Hymenoptera</taxon>
        <taxon>Apocrita</taxon>
        <taxon>Ichneumonoidea</taxon>
        <taxon>Braconidae</taxon>
        <taxon>Euphorinae</taxon>
        <taxon>Microctonus</taxon>
    </lineage>
</organism>
<evidence type="ECO:0000313" key="10">
    <source>
        <dbReference type="Proteomes" id="UP001168972"/>
    </source>
</evidence>
<name>A0AA39G2I4_MICHY</name>
<keyword evidence="7" id="KW-0807">Transducer</keyword>
<accession>A0AA39G2I4</accession>
<sequence length="285" mass="33075">MWIWKDRRRIIKLKAKEIDETLEKLNVPVNYWAIFIYSIKLLIIWVLMIILTSIMNIYFLCTVIVFMEERFKKINKLLLDCLEEKKTGERINRKWPPAQLFFNVSGKFHGHIPTSQDNTNDILRIAKHLHLELCGLCGEFSMIYGIQIAVILASSIVTVIGFILSFYTIMIIPKMSTTTKILRVIFLIIRLSSIYLSVCATNISSANTVMEWEKTGRILHELETISNNKEHRKQICQFSLQIIQNPLSFTACGFVSLGYEFLHGFIGSVTTYAIIFIQMYHAPRK</sequence>
<dbReference type="Pfam" id="PF08395">
    <property type="entry name" value="7tm_7"/>
    <property type="match status" value="1"/>
</dbReference>
<evidence type="ECO:0000256" key="3">
    <source>
        <dbReference type="ARBA" id="ARBA00022692"/>
    </source>
</evidence>
<dbReference type="GO" id="GO:0030424">
    <property type="term" value="C:axon"/>
    <property type="evidence" value="ECO:0007669"/>
    <property type="project" value="TreeGrafter"/>
</dbReference>
<evidence type="ECO:0000313" key="9">
    <source>
        <dbReference type="EMBL" id="KAK0180307.1"/>
    </source>
</evidence>
<feature type="transmembrane region" description="Helical" evidence="8">
    <location>
        <begin position="142"/>
        <end position="169"/>
    </location>
</feature>
<comment type="subcellular location">
    <subcellularLocation>
        <location evidence="1">Cell membrane</location>
        <topology evidence="1">Multi-pass membrane protein</topology>
    </subcellularLocation>
</comment>
<evidence type="ECO:0000256" key="5">
    <source>
        <dbReference type="ARBA" id="ARBA00023136"/>
    </source>
</evidence>
<dbReference type="PANTHER" id="PTHR21143">
    <property type="entry name" value="INVERTEBRATE GUSTATORY RECEPTOR"/>
    <property type="match status" value="1"/>
</dbReference>
<evidence type="ECO:0008006" key="11">
    <source>
        <dbReference type="Google" id="ProtNLM"/>
    </source>
</evidence>
<dbReference type="GO" id="GO:0050909">
    <property type="term" value="P:sensory perception of taste"/>
    <property type="evidence" value="ECO:0007669"/>
    <property type="project" value="InterPro"/>
</dbReference>
<dbReference type="Proteomes" id="UP001168972">
    <property type="component" value="Unassembled WGS sequence"/>
</dbReference>
<evidence type="ECO:0000256" key="1">
    <source>
        <dbReference type="ARBA" id="ARBA00004651"/>
    </source>
</evidence>
<dbReference type="GO" id="GO:0030425">
    <property type="term" value="C:dendrite"/>
    <property type="evidence" value="ECO:0007669"/>
    <property type="project" value="TreeGrafter"/>
</dbReference>
<evidence type="ECO:0000256" key="8">
    <source>
        <dbReference type="SAM" id="Phobius"/>
    </source>
</evidence>
<evidence type="ECO:0000256" key="7">
    <source>
        <dbReference type="ARBA" id="ARBA00023224"/>
    </source>
</evidence>
<feature type="transmembrane region" description="Helical" evidence="8">
    <location>
        <begin position="181"/>
        <end position="203"/>
    </location>
</feature>
<keyword evidence="6" id="KW-0675">Receptor</keyword>
<reference evidence="9" key="2">
    <citation type="submission" date="2023-03" db="EMBL/GenBank/DDBJ databases">
        <authorList>
            <person name="Inwood S.N."/>
            <person name="Skelly J.G."/>
            <person name="Guhlin J."/>
            <person name="Harrop T.W.R."/>
            <person name="Goldson S.G."/>
            <person name="Dearden P.K."/>
        </authorList>
    </citation>
    <scope>NUCLEOTIDE SEQUENCE</scope>
    <source>
        <strain evidence="9">Lincoln</strain>
        <tissue evidence="9">Whole body</tissue>
    </source>
</reference>
<keyword evidence="4 8" id="KW-1133">Transmembrane helix</keyword>
<keyword evidence="3 8" id="KW-0812">Transmembrane</keyword>
<dbReference type="EMBL" id="JAQQBR010000003">
    <property type="protein sequence ID" value="KAK0180307.1"/>
    <property type="molecule type" value="Genomic_DNA"/>
</dbReference>
<dbReference type="GO" id="GO:0008049">
    <property type="term" value="P:male courtship behavior"/>
    <property type="evidence" value="ECO:0007669"/>
    <property type="project" value="TreeGrafter"/>
</dbReference>
<dbReference type="GO" id="GO:0043025">
    <property type="term" value="C:neuronal cell body"/>
    <property type="evidence" value="ECO:0007669"/>
    <property type="project" value="TreeGrafter"/>
</dbReference>
<dbReference type="PANTHER" id="PTHR21143:SF133">
    <property type="entry name" value="GUSTATORY AND PHEROMONE RECEPTOR 32A-RELATED"/>
    <property type="match status" value="1"/>
</dbReference>
<gene>
    <name evidence="9" type="ORF">PV327_005966</name>
</gene>
<keyword evidence="10" id="KW-1185">Reference proteome</keyword>
<keyword evidence="2" id="KW-1003">Cell membrane</keyword>
<keyword evidence="5 8" id="KW-0472">Membrane</keyword>
<protein>
    <recommendedName>
        <fullName evidence="11">Gustatory receptor</fullName>
    </recommendedName>
</protein>